<proteinExistence type="predicted"/>
<dbReference type="CDD" id="cd00093">
    <property type="entry name" value="HTH_XRE"/>
    <property type="match status" value="1"/>
</dbReference>
<protein>
    <submittedName>
        <fullName evidence="2">Mobile mystery protein A</fullName>
    </submittedName>
</protein>
<dbReference type="Pfam" id="PF01381">
    <property type="entry name" value="HTH_3"/>
    <property type="match status" value="1"/>
</dbReference>
<dbReference type="Proteomes" id="UP000259610">
    <property type="component" value="Unassembled WGS sequence"/>
</dbReference>
<dbReference type="InterPro" id="IPR001387">
    <property type="entry name" value="Cro/C1-type_HTH"/>
</dbReference>
<evidence type="ECO:0000313" key="3">
    <source>
        <dbReference type="Proteomes" id="UP000259610"/>
    </source>
</evidence>
<sequence>MSVKDIARRQMQSRINKSAMASALHLQVPKEGWIALVRNALGMSGAQLGKRLSLSRGRISQVEKSETDGRVTLRSMQELAEGLGCRFVYAIIPESGDLGDVVEAQARKKATALVKRAATHMALEKQSLRDEQNKAEIERLTRELIQNPPSNFWEV</sequence>
<dbReference type="SUPFAM" id="SSF47413">
    <property type="entry name" value="lambda repressor-like DNA-binding domains"/>
    <property type="match status" value="1"/>
</dbReference>
<dbReference type="GO" id="GO:0003677">
    <property type="term" value="F:DNA binding"/>
    <property type="evidence" value="ECO:0007669"/>
    <property type="project" value="InterPro"/>
</dbReference>
<reference evidence="2 3" key="1">
    <citation type="journal article" date="2018" name="Nat. Biotechnol.">
        <title>A standardized bacterial taxonomy based on genome phylogeny substantially revises the tree of life.</title>
        <authorList>
            <person name="Parks D.H."/>
            <person name="Chuvochina M."/>
            <person name="Waite D.W."/>
            <person name="Rinke C."/>
            <person name="Skarshewski A."/>
            <person name="Chaumeil P.A."/>
            <person name="Hugenholtz P."/>
        </authorList>
    </citation>
    <scope>NUCLEOTIDE SEQUENCE [LARGE SCALE GENOMIC DNA]</scope>
    <source>
        <strain evidence="2">UBA8733</strain>
    </source>
</reference>
<comment type="caution">
    <text evidence="2">The sequence shown here is derived from an EMBL/GenBank/DDBJ whole genome shotgun (WGS) entry which is preliminary data.</text>
</comment>
<dbReference type="NCBIfam" id="TIGR02612">
    <property type="entry name" value="mob_myst_A"/>
    <property type="match status" value="1"/>
</dbReference>
<dbReference type="InterPro" id="IPR010982">
    <property type="entry name" value="Lambda_DNA-bd_dom_sf"/>
</dbReference>
<dbReference type="AlphaFoldDB" id="A0A3B9GYK1"/>
<dbReference type="InterPro" id="IPR013435">
    <property type="entry name" value="Mobile_mystery_prot_A"/>
</dbReference>
<evidence type="ECO:0000313" key="2">
    <source>
        <dbReference type="EMBL" id="HAE27529.1"/>
    </source>
</evidence>
<evidence type="ECO:0000259" key="1">
    <source>
        <dbReference type="PROSITE" id="PS50943"/>
    </source>
</evidence>
<feature type="domain" description="HTH cro/C1-type" evidence="1">
    <location>
        <begin position="34"/>
        <end position="90"/>
    </location>
</feature>
<dbReference type="EMBL" id="DMAN01000225">
    <property type="protein sequence ID" value="HAE27529.1"/>
    <property type="molecule type" value="Genomic_DNA"/>
</dbReference>
<accession>A0A3B9GYK1</accession>
<organism evidence="2 3">
    <name type="scientific">Hyphomonas adhaerens</name>
    <dbReference type="NCBI Taxonomy" id="81029"/>
    <lineage>
        <taxon>Bacteria</taxon>
        <taxon>Pseudomonadati</taxon>
        <taxon>Pseudomonadota</taxon>
        <taxon>Alphaproteobacteria</taxon>
        <taxon>Hyphomonadales</taxon>
        <taxon>Hyphomonadaceae</taxon>
        <taxon>Hyphomonas</taxon>
    </lineage>
</organism>
<gene>
    <name evidence="2" type="ORF">DCG58_10240</name>
</gene>
<name>A0A3B9GYK1_9PROT</name>
<dbReference type="SMART" id="SM00530">
    <property type="entry name" value="HTH_XRE"/>
    <property type="match status" value="1"/>
</dbReference>
<dbReference type="Gene3D" id="1.10.260.40">
    <property type="entry name" value="lambda repressor-like DNA-binding domains"/>
    <property type="match status" value="1"/>
</dbReference>
<dbReference type="PROSITE" id="PS50943">
    <property type="entry name" value="HTH_CROC1"/>
    <property type="match status" value="1"/>
</dbReference>